<evidence type="ECO:0000256" key="3">
    <source>
        <dbReference type="ARBA" id="ARBA00022827"/>
    </source>
</evidence>
<dbReference type="PANTHER" id="PTHR13878">
    <property type="entry name" value="GULONOLACTONE OXIDASE"/>
    <property type="match status" value="1"/>
</dbReference>
<protein>
    <recommendedName>
        <fullName evidence="6">FAD-binding PCMH-type domain-containing protein</fullName>
    </recommendedName>
</protein>
<evidence type="ECO:0000256" key="1">
    <source>
        <dbReference type="ARBA" id="ARBA00005466"/>
    </source>
</evidence>
<comment type="similarity">
    <text evidence="1">Belongs to the oxygen-dependent FAD-linked oxidoreductase family.</text>
</comment>
<evidence type="ECO:0000259" key="6">
    <source>
        <dbReference type="PROSITE" id="PS51387"/>
    </source>
</evidence>
<feature type="region of interest" description="Disordered" evidence="5">
    <location>
        <begin position="209"/>
        <end position="230"/>
    </location>
</feature>
<keyword evidence="3" id="KW-0274">FAD</keyword>
<dbReference type="AlphaFoldDB" id="A0A8J3FCN2"/>
<dbReference type="Gene3D" id="3.30.465.10">
    <property type="match status" value="1"/>
</dbReference>
<comment type="caution">
    <text evidence="7">The sequence shown here is derived from an EMBL/GenBank/DDBJ whole genome shotgun (WGS) entry which is preliminary data.</text>
</comment>
<gene>
    <name evidence="7" type="ORF">GCM10010123_40580</name>
</gene>
<dbReference type="InterPro" id="IPR050432">
    <property type="entry name" value="FAD-linked_Oxidoreductases_BP"/>
</dbReference>
<dbReference type="Gene3D" id="3.30.43.10">
    <property type="entry name" value="Uridine Diphospho-n-acetylenolpyruvylglucosamine Reductase, domain 2"/>
    <property type="match status" value="1"/>
</dbReference>
<dbReference type="RefSeq" id="WP_189171796.1">
    <property type="nucleotide sequence ID" value="NZ_BMQB01000011.1"/>
</dbReference>
<dbReference type="InterPro" id="IPR016167">
    <property type="entry name" value="FAD-bd_PCMH_sub1"/>
</dbReference>
<dbReference type="PANTHER" id="PTHR13878:SF53">
    <property type="entry name" value="CYTOKININ DEHYDROGENASE 6"/>
    <property type="match status" value="1"/>
</dbReference>
<reference evidence="7" key="1">
    <citation type="journal article" date="2014" name="Int. J. Syst. Evol. Microbiol.">
        <title>Complete genome sequence of Corynebacterium casei LMG S-19264T (=DSM 44701T), isolated from a smear-ripened cheese.</title>
        <authorList>
            <consortium name="US DOE Joint Genome Institute (JGI-PGF)"/>
            <person name="Walter F."/>
            <person name="Albersmeier A."/>
            <person name="Kalinowski J."/>
            <person name="Ruckert C."/>
        </authorList>
    </citation>
    <scope>NUCLEOTIDE SEQUENCE</scope>
    <source>
        <strain evidence="7">JCM 3090</strain>
    </source>
</reference>
<keyword evidence="4" id="KW-0560">Oxidoreductase</keyword>
<dbReference type="InterPro" id="IPR016164">
    <property type="entry name" value="FAD-linked_Oxase-like_C"/>
</dbReference>
<proteinExistence type="inferred from homology"/>
<keyword evidence="2" id="KW-0285">Flavoprotein</keyword>
<organism evidence="7 8">
    <name type="scientific">Pilimelia anulata</name>
    <dbReference type="NCBI Taxonomy" id="53371"/>
    <lineage>
        <taxon>Bacteria</taxon>
        <taxon>Bacillati</taxon>
        <taxon>Actinomycetota</taxon>
        <taxon>Actinomycetes</taxon>
        <taxon>Micromonosporales</taxon>
        <taxon>Micromonosporaceae</taxon>
        <taxon>Pilimelia</taxon>
    </lineage>
</organism>
<evidence type="ECO:0000313" key="7">
    <source>
        <dbReference type="EMBL" id="GGK06682.1"/>
    </source>
</evidence>
<dbReference type="InterPro" id="IPR016166">
    <property type="entry name" value="FAD-bd_PCMH"/>
</dbReference>
<keyword evidence="8" id="KW-1185">Reference proteome</keyword>
<dbReference type="SUPFAM" id="SSF56176">
    <property type="entry name" value="FAD-binding/transporter-associated domain-like"/>
    <property type="match status" value="1"/>
</dbReference>
<dbReference type="GO" id="GO:0071949">
    <property type="term" value="F:FAD binding"/>
    <property type="evidence" value="ECO:0007669"/>
    <property type="project" value="InterPro"/>
</dbReference>
<accession>A0A8J3FCN2</accession>
<dbReference type="GO" id="GO:0016491">
    <property type="term" value="F:oxidoreductase activity"/>
    <property type="evidence" value="ECO:0007669"/>
    <property type="project" value="UniProtKB-KW"/>
</dbReference>
<feature type="domain" description="FAD-binding PCMH-type" evidence="6">
    <location>
        <begin position="29"/>
        <end position="199"/>
    </location>
</feature>
<reference evidence="7" key="2">
    <citation type="submission" date="2020-09" db="EMBL/GenBank/DDBJ databases">
        <authorList>
            <person name="Sun Q."/>
            <person name="Ohkuma M."/>
        </authorList>
    </citation>
    <scope>NUCLEOTIDE SEQUENCE</scope>
    <source>
        <strain evidence="7">JCM 3090</strain>
    </source>
</reference>
<evidence type="ECO:0000256" key="5">
    <source>
        <dbReference type="SAM" id="MobiDB-lite"/>
    </source>
</evidence>
<name>A0A8J3FCN2_9ACTN</name>
<dbReference type="InterPro" id="IPR006094">
    <property type="entry name" value="Oxid_FAD_bind_N"/>
</dbReference>
<dbReference type="PROSITE" id="PS51387">
    <property type="entry name" value="FAD_PCMH"/>
    <property type="match status" value="1"/>
</dbReference>
<sequence>MTGDLARRLRGRVLSPAPPAWHRDFGRTRCRAPVAVVRPADAADVAETLRYAARAGLRVAARGHGCSSDGQSLSDGLVLDTSALAGCALGADGTATLGAGIGWGAAHRRLAAAGAALPVVPSSEHATPGGTLSVGGYGPTSPFAGSLADAVESLDLVLGTGEVLRATPDGPYAEIFRYALCGLGRIAVIVAARLRLGRHRPHLLLRHVTDDDPAAAGPGGARSDRAGSGAAAGDDEVVRAALRGDAGAARAVLADGRWVLWRLARSTATGRWRTELGRPADVGPPGAGPGDPAGAGPAALGEEVVGDYPARLFAAEAVFSDRIAAAQVAAGRLADPAAARRVWGDFFVPIDRAPAFLAALAELFPEPVHTPVWNSAILPAAVMRHRLPLSPMPHSALVRTVGVYSVVPPDRVNDYRDRFDRATALCHAAGGRQYLHGYHRGDADFLRAQFGAATIARWRAVKARCDPGGVLGPPPPL</sequence>
<dbReference type="Proteomes" id="UP000649739">
    <property type="component" value="Unassembled WGS sequence"/>
</dbReference>
<evidence type="ECO:0000313" key="8">
    <source>
        <dbReference type="Proteomes" id="UP000649739"/>
    </source>
</evidence>
<dbReference type="EMBL" id="BMQB01000011">
    <property type="protein sequence ID" value="GGK06682.1"/>
    <property type="molecule type" value="Genomic_DNA"/>
</dbReference>
<feature type="region of interest" description="Disordered" evidence="5">
    <location>
        <begin position="274"/>
        <end position="297"/>
    </location>
</feature>
<dbReference type="Pfam" id="PF01565">
    <property type="entry name" value="FAD_binding_4"/>
    <property type="match status" value="1"/>
</dbReference>
<evidence type="ECO:0000256" key="2">
    <source>
        <dbReference type="ARBA" id="ARBA00022630"/>
    </source>
</evidence>
<dbReference type="InterPro" id="IPR016169">
    <property type="entry name" value="FAD-bd_PCMH_sub2"/>
</dbReference>
<dbReference type="InterPro" id="IPR036318">
    <property type="entry name" value="FAD-bd_PCMH-like_sf"/>
</dbReference>
<dbReference type="SUPFAM" id="SSF55103">
    <property type="entry name" value="FAD-linked oxidases, C-terminal domain"/>
    <property type="match status" value="1"/>
</dbReference>
<evidence type="ECO:0000256" key="4">
    <source>
        <dbReference type="ARBA" id="ARBA00023002"/>
    </source>
</evidence>